<proteinExistence type="predicted"/>
<dbReference type="Proteomes" id="UP001295794">
    <property type="component" value="Unassembled WGS sequence"/>
</dbReference>
<feature type="domain" description="PROP1-like PPR" evidence="4">
    <location>
        <begin position="968"/>
        <end position="1105"/>
    </location>
</feature>
<evidence type="ECO:0000313" key="5">
    <source>
        <dbReference type="EMBL" id="CAK5275466.1"/>
    </source>
</evidence>
<dbReference type="GO" id="GO:0003729">
    <property type="term" value="F:mRNA binding"/>
    <property type="evidence" value="ECO:0007669"/>
    <property type="project" value="TreeGrafter"/>
</dbReference>
<comment type="caution">
    <text evidence="5">The sequence shown here is derived from an EMBL/GenBank/DDBJ whole genome shotgun (WGS) entry which is preliminary data.</text>
</comment>
<dbReference type="InterPro" id="IPR011990">
    <property type="entry name" value="TPR-like_helical_dom_sf"/>
</dbReference>
<dbReference type="Pfam" id="PF01535">
    <property type="entry name" value="PPR"/>
    <property type="match status" value="2"/>
</dbReference>
<feature type="repeat" description="PPR" evidence="2">
    <location>
        <begin position="446"/>
        <end position="480"/>
    </location>
</feature>
<dbReference type="NCBIfam" id="TIGR00756">
    <property type="entry name" value="PPR"/>
    <property type="match status" value="4"/>
</dbReference>
<gene>
    <name evidence="5" type="ORF">MYCIT1_LOCUS23230</name>
</gene>
<feature type="region of interest" description="Disordered" evidence="3">
    <location>
        <begin position="30"/>
        <end position="138"/>
    </location>
</feature>
<feature type="repeat" description="PPR" evidence="2">
    <location>
        <begin position="989"/>
        <end position="1023"/>
    </location>
</feature>
<dbReference type="PANTHER" id="PTHR47933:SF40">
    <property type="entry name" value="PENTATRICOPEPTIDE REPEAT-CONTAINING PROTEIN 1, MITOCHONDRIAL-RELATED"/>
    <property type="match status" value="1"/>
</dbReference>
<sequence>MLPKVATQLLHSTSRAAVAAQNQSHHTLRNVLHSSSSSSPAGARAGPSSSGGSSNGPGPGGQKYTGSRFQSGYGGAGRAVTQANAMSSQDTSVAPTDEEEQDLVISHRVSLNTSSRKRPRSYSLSSSSSPSPNAPPAGILKTVQLHARSRHAFTAALSPDEQDAAVAPPAPALVRRNSTSSSPPSPRLVAAEEAAALPPLHSSATAPLPPLSATALDSADPAAPQTVEPPRPPPESAAVHAIRRAQMAGSVNGVAQAIREHLVDTSASLSVRDFNIAIEALREARQKDQSLTLLLQTYGSMLKKGVLPNLQTYVELILAIGDRDNEIHTAITAIRSRGPVSKSNAQKIERLQAENTFDSAMKLFETINTPEYLKSLDAAVHVLTALERTQLTPSAAVFRHMIRVYATPTSVDNAEIIFKDFLDRASSGKLLWKAPAIDIDQSRRQYLQVYNEMVSTYFVAGRPDKAVELLERMMSSTAAPEFAQADTPHPAPSTYTAIISGFIRSGDLDTAITWFQRLLAQQTVAGKPFECSTAVLRPDGVAWHAMIEALGDAGRLDELNELFLTLLECAPNDQLTIRDADREIVYVANVRVLSQLSPEQLVSTTMFLANHVVAPHMDVLQLAKPLWQALVSAGLFQEALAVSKQLGVSTGDVAHTILQSKESLSFDFVLGLTRLGRSSNLLSNSVRILHTYGQARAAAGSAEELAASHAMTVQDWTLLLECAVMNEISSASRPKGYAFKGLVSLLEDMASAGSTLIHVPATLSRRVAKTVFVKRGAEGVQQIFAQLGAGFVQVLDGMEGLDAPASASPTISSAGSHLSAETALTSEPEQRLTFDKNFSQQLEEKLSQPTSRERTLEADAFFHASYAQGVVPTPFAVGRLIQSLGRIGAVDRVREAYTAAQAVLHLLEGNKRAQSTAWFAVENSMIVGLAHAGDLESAHVHRMRILELGGAPTADAYGALILYVKDTTDDTSNALALFHESQTHQVVPNLYLYNNIISKLAKARKADHALQLFEEMKTHKHTQPSSITYGAVIGACARVGDVESAENLFAEMIASPLYRPRVPPFNTMMQLYTTTRPNRERALHYYQQMRQSRVSPSAYTYKLLMDAYGRIEPVDIPRMEQIWEALRQDPTVDIQGNHFATLINAYGCVQKDLDKALSVFASIPSIPGAPPRDALVFEAVINTLVAHRRTDLMPQYVGMMHREGVHMTAYIANFLIKGYADVGDMDQARLIFESLVDPPSGVAAVGNHAPHEPSVMPMIDPAEPVYREPSTWEVMVRAELGCGMRENANALLERLATRCYPEAVYNRISGILVDHSTVV</sequence>
<dbReference type="InterPro" id="IPR002885">
    <property type="entry name" value="PPR_rpt"/>
</dbReference>
<accession>A0AAD2HGH7</accession>
<evidence type="ECO:0000256" key="3">
    <source>
        <dbReference type="SAM" id="MobiDB-lite"/>
    </source>
</evidence>
<feature type="compositionally biased region" description="Low complexity" evidence="3">
    <location>
        <begin position="34"/>
        <end position="52"/>
    </location>
</feature>
<feature type="compositionally biased region" description="Low complexity" evidence="3">
    <location>
        <begin position="201"/>
        <end position="226"/>
    </location>
</feature>
<evidence type="ECO:0000259" key="4">
    <source>
        <dbReference type="Pfam" id="PF17177"/>
    </source>
</evidence>
<evidence type="ECO:0000256" key="1">
    <source>
        <dbReference type="ARBA" id="ARBA00022737"/>
    </source>
</evidence>
<dbReference type="PANTHER" id="PTHR47933">
    <property type="entry name" value="PENTATRICOPEPTIDE REPEAT-CONTAINING PROTEIN 1, MITOCHONDRIAL"/>
    <property type="match status" value="1"/>
</dbReference>
<reference evidence="5" key="1">
    <citation type="submission" date="2023-11" db="EMBL/GenBank/DDBJ databases">
        <authorList>
            <person name="De Vega J J."/>
            <person name="De Vega J J."/>
        </authorList>
    </citation>
    <scope>NUCLEOTIDE SEQUENCE</scope>
</reference>
<feature type="compositionally biased region" description="Low complexity" evidence="3">
    <location>
        <begin position="121"/>
        <end position="131"/>
    </location>
</feature>
<name>A0AAD2HGH7_9AGAR</name>
<dbReference type="EMBL" id="CAVNYO010000405">
    <property type="protein sequence ID" value="CAK5275466.1"/>
    <property type="molecule type" value="Genomic_DNA"/>
</dbReference>
<dbReference type="SUPFAM" id="SSF48452">
    <property type="entry name" value="TPR-like"/>
    <property type="match status" value="1"/>
</dbReference>
<protein>
    <recommendedName>
        <fullName evidence="4">PROP1-like PPR domain-containing protein</fullName>
    </recommendedName>
</protein>
<dbReference type="InterPro" id="IPR051240">
    <property type="entry name" value="Mito_RNA-Proc/Resp"/>
</dbReference>
<organism evidence="5 6">
    <name type="scientific">Mycena citricolor</name>
    <dbReference type="NCBI Taxonomy" id="2018698"/>
    <lineage>
        <taxon>Eukaryota</taxon>
        <taxon>Fungi</taxon>
        <taxon>Dikarya</taxon>
        <taxon>Basidiomycota</taxon>
        <taxon>Agaricomycotina</taxon>
        <taxon>Agaricomycetes</taxon>
        <taxon>Agaricomycetidae</taxon>
        <taxon>Agaricales</taxon>
        <taxon>Marasmiineae</taxon>
        <taxon>Mycenaceae</taxon>
        <taxon>Mycena</taxon>
    </lineage>
</organism>
<evidence type="ECO:0000256" key="2">
    <source>
        <dbReference type="PROSITE-ProRule" id="PRU00708"/>
    </source>
</evidence>
<feature type="compositionally biased region" description="Polar residues" evidence="3">
    <location>
        <begin position="81"/>
        <end position="94"/>
    </location>
</feature>
<feature type="repeat" description="PPR" evidence="2">
    <location>
        <begin position="491"/>
        <end position="525"/>
    </location>
</feature>
<dbReference type="Pfam" id="PF17177">
    <property type="entry name" value="PPR_long"/>
    <property type="match status" value="1"/>
</dbReference>
<feature type="compositionally biased region" description="Gly residues" evidence="3">
    <location>
        <begin position="53"/>
        <end position="63"/>
    </location>
</feature>
<keyword evidence="6" id="KW-1185">Reference proteome</keyword>
<keyword evidence="1" id="KW-0677">Repeat</keyword>
<feature type="region of interest" description="Disordered" evidence="3">
    <location>
        <begin position="201"/>
        <end position="236"/>
    </location>
</feature>
<dbReference type="InterPro" id="IPR033443">
    <property type="entry name" value="PROP1-like_PPR_dom"/>
</dbReference>
<feature type="repeat" description="PPR" evidence="2">
    <location>
        <begin position="1025"/>
        <end position="1059"/>
    </location>
</feature>
<dbReference type="Gene3D" id="1.25.40.10">
    <property type="entry name" value="Tetratricopeptide repeat domain"/>
    <property type="match status" value="4"/>
</dbReference>
<evidence type="ECO:0000313" key="6">
    <source>
        <dbReference type="Proteomes" id="UP001295794"/>
    </source>
</evidence>
<dbReference type="PROSITE" id="PS51375">
    <property type="entry name" value="PPR"/>
    <property type="match status" value="4"/>
</dbReference>